<dbReference type="Pfam" id="PF12796">
    <property type="entry name" value="Ank_2"/>
    <property type="match status" value="1"/>
</dbReference>
<feature type="region of interest" description="Disordered" evidence="2">
    <location>
        <begin position="140"/>
        <end position="162"/>
    </location>
</feature>
<dbReference type="OrthoDB" id="19174at2759"/>
<dbReference type="InterPro" id="IPR036770">
    <property type="entry name" value="Ankyrin_rpt-contain_sf"/>
</dbReference>
<sequence length="234" mass="25041">MASNPYLLAADNPAALLTLLRENPAIAAGQDEHGYSLVHAAASYNHLDLLRALVREFGVNVDLRDEDEETALFVVETVEAAKCLVEELGADINAKGADGITASQKIEGEADYPEVAQYFNGIESQRTAAAAAAAAAEGDVQTTAAQTTEASDTAAPPVDMPPVPEGLAVTLGTMDQADEVPDEVDPEFKRRIEQLAEREDFHTDEGQAELRRLIEDAILDQGLGDERSVRQKQG</sequence>
<feature type="compositionally biased region" description="Polar residues" evidence="2">
    <location>
        <begin position="140"/>
        <end position="151"/>
    </location>
</feature>
<dbReference type="EMBL" id="MWPZ01000002">
    <property type="protein sequence ID" value="TID04037.1"/>
    <property type="molecule type" value="Genomic_DNA"/>
</dbReference>
<dbReference type="SUPFAM" id="SSF48403">
    <property type="entry name" value="Ankyrin repeat"/>
    <property type="match status" value="1"/>
</dbReference>
<dbReference type="Proteomes" id="UP000305883">
    <property type="component" value="Unassembled WGS sequence"/>
</dbReference>
<dbReference type="InterPro" id="IPR002110">
    <property type="entry name" value="Ankyrin_rpt"/>
</dbReference>
<dbReference type="AlphaFoldDB" id="A0A4T0WD85"/>
<accession>A0A4T0WD85</accession>
<reference evidence="3 4" key="1">
    <citation type="journal article" date="2019" name="Genome Biol. Evol.">
        <title>Genomic Plasticity Mediated by Transposable Elements in the Plant Pathogenic Fungus Colletotrichum higginsianum.</title>
        <authorList>
            <person name="Tsushima A."/>
            <person name="Gan P."/>
            <person name="Kumakura N."/>
            <person name="Narusaka M."/>
            <person name="Takano Y."/>
            <person name="Narusaka Y."/>
            <person name="Shirasu K."/>
        </authorList>
    </citation>
    <scope>NUCLEOTIDE SEQUENCE [LARGE SCALE GENOMIC DNA]</scope>
    <source>
        <strain evidence="3 4">MAFF305635-RFP</strain>
    </source>
</reference>
<dbReference type="PROSITE" id="PS50088">
    <property type="entry name" value="ANK_REPEAT"/>
    <property type="match status" value="1"/>
</dbReference>
<feature type="repeat" description="ANK" evidence="1">
    <location>
        <begin position="33"/>
        <end position="66"/>
    </location>
</feature>
<gene>
    <name evidence="3" type="ORF">CH35J_003216</name>
</gene>
<evidence type="ECO:0000256" key="1">
    <source>
        <dbReference type="PROSITE-ProRule" id="PRU00023"/>
    </source>
</evidence>
<evidence type="ECO:0000313" key="3">
    <source>
        <dbReference type="EMBL" id="TID04037.1"/>
    </source>
</evidence>
<proteinExistence type="predicted"/>
<protein>
    <submittedName>
        <fullName evidence="3">Ankyrin repeat-containing protein P1E11.10</fullName>
    </submittedName>
</protein>
<evidence type="ECO:0000256" key="2">
    <source>
        <dbReference type="SAM" id="MobiDB-lite"/>
    </source>
</evidence>
<keyword evidence="1" id="KW-0040">ANK repeat</keyword>
<dbReference type="Gene3D" id="1.25.40.20">
    <property type="entry name" value="Ankyrin repeat-containing domain"/>
    <property type="match status" value="1"/>
</dbReference>
<comment type="caution">
    <text evidence="3">The sequence shown here is derived from an EMBL/GenBank/DDBJ whole genome shotgun (WGS) entry which is preliminary data.</text>
</comment>
<evidence type="ECO:0000313" key="4">
    <source>
        <dbReference type="Proteomes" id="UP000305883"/>
    </source>
</evidence>
<organism evidence="3 4">
    <name type="scientific">Colletotrichum higginsianum</name>
    <dbReference type="NCBI Taxonomy" id="80884"/>
    <lineage>
        <taxon>Eukaryota</taxon>
        <taxon>Fungi</taxon>
        <taxon>Dikarya</taxon>
        <taxon>Ascomycota</taxon>
        <taxon>Pezizomycotina</taxon>
        <taxon>Sordariomycetes</taxon>
        <taxon>Hypocreomycetidae</taxon>
        <taxon>Glomerellales</taxon>
        <taxon>Glomerellaceae</taxon>
        <taxon>Colletotrichum</taxon>
        <taxon>Colletotrichum destructivum species complex</taxon>
    </lineage>
</organism>
<name>A0A4T0WD85_9PEZI</name>